<dbReference type="CDD" id="cd11326">
    <property type="entry name" value="AmyAc_Glg_debranch"/>
    <property type="match status" value="1"/>
</dbReference>
<dbReference type="SMART" id="SM00642">
    <property type="entry name" value="Aamy"/>
    <property type="match status" value="1"/>
</dbReference>
<name>A0ABQ6C3B8_9BURK</name>
<dbReference type="InterPro" id="IPR017853">
    <property type="entry name" value="GH"/>
</dbReference>
<keyword evidence="3" id="KW-0326">Glycosidase</keyword>
<dbReference type="Pfam" id="PF02922">
    <property type="entry name" value="CBM_48"/>
    <property type="match status" value="1"/>
</dbReference>
<comment type="similarity">
    <text evidence="1">Belongs to the glycosyl hydrolase 13 family.</text>
</comment>
<feature type="region of interest" description="Disordered" evidence="4">
    <location>
        <begin position="504"/>
        <end position="536"/>
    </location>
</feature>
<dbReference type="InterPro" id="IPR011837">
    <property type="entry name" value="Glycogen_debranch_GlgX"/>
</dbReference>
<proteinExistence type="inferred from homology"/>
<dbReference type="Gene3D" id="3.20.20.80">
    <property type="entry name" value="Glycosidases"/>
    <property type="match status" value="1"/>
</dbReference>
<evidence type="ECO:0000259" key="5">
    <source>
        <dbReference type="SMART" id="SM00642"/>
    </source>
</evidence>
<dbReference type="RefSeq" id="WP_284307312.1">
    <property type="nucleotide sequence ID" value="NZ_BSPB01000009.1"/>
</dbReference>
<dbReference type="SUPFAM" id="SSF51445">
    <property type="entry name" value="(Trans)glycosidases"/>
    <property type="match status" value="1"/>
</dbReference>
<keyword evidence="2" id="KW-0378">Hydrolase</keyword>
<feature type="compositionally biased region" description="Basic and acidic residues" evidence="4">
    <location>
        <begin position="506"/>
        <end position="516"/>
    </location>
</feature>
<dbReference type="CDD" id="cd02856">
    <property type="entry name" value="E_set_GDE_Isoamylase_N"/>
    <property type="match status" value="1"/>
</dbReference>
<dbReference type="SUPFAM" id="SSF51011">
    <property type="entry name" value="Glycosyl hydrolase domain"/>
    <property type="match status" value="1"/>
</dbReference>
<dbReference type="InterPro" id="IPR014756">
    <property type="entry name" value="Ig_E-set"/>
</dbReference>
<keyword evidence="7" id="KW-1185">Reference proteome</keyword>
<dbReference type="SUPFAM" id="SSF81296">
    <property type="entry name" value="E set domains"/>
    <property type="match status" value="1"/>
</dbReference>
<dbReference type="InterPro" id="IPR013783">
    <property type="entry name" value="Ig-like_fold"/>
</dbReference>
<sequence>MTHHTVLPDPMPPHAGPAFGAHPGRLAGQDGTVFSVWAPHASGLAVCLFGTDAHPTGERRVALAPDGDGAWRAFVPGVGPGERYGLRADGPWQPEAGHRFNPARLLLDPWALALTGDTTRLALETGHRCADPLTPSCAWQAHQPDPNDNAARMPRCVVIDVAAELAAGRAIAPAPPVPAGRVLVYEAHVKALTRQHPGVPEHQRGTYAALAHPAVIDHLQRLGVTTVCLLPVHQHISERHLLARGLVNHWGYNTLNAFAPEPSYAAATGGHDPATAAQAAAVRAECRQAVDALHRAGIEVVLDVVFNHTCESDLDGPTLSWRGLGQTDWYAMAPGGVPHNFTGTGNSLASSRPRVLQWVLDSLRWWVQAYGVDGFRFDLATTLARDGVLDHGFNPHHPLLSAMAQDPSLRHVRLIAEPWDIGPGGHRTGGFPPGWLEWNDAFRDQVRAFWLGHPGSRSELATRQCASADRFAAGPRSPLASVNFLTAHDGFTLADLTAYAHKHNHANGEDNRDGHSHNLSANAGVEGPSDDPHVQARRGQWRRALLATLLCAQGTPQLLAGDEIGHSQQGNNNAYCQDNPLTWLDWARADTELAVFTGGLAALRRRHPGLRHTQRFTGRPPAPGQPPDIVWHDVDGQPPSSAAWNSTEHRTLTAVICVGEHGEAPTERLLLVWHPGDGPVSLTLPSGPWQHVLDSAAARVSLDEAPLAEGQLILHAPGLHLLVQGLHGSGPAPTPPAP</sequence>
<evidence type="ECO:0000256" key="2">
    <source>
        <dbReference type="ARBA" id="ARBA00022801"/>
    </source>
</evidence>
<evidence type="ECO:0000256" key="3">
    <source>
        <dbReference type="ARBA" id="ARBA00023295"/>
    </source>
</evidence>
<dbReference type="InterPro" id="IPR044505">
    <property type="entry name" value="GlgX_Isoamylase_N_E_set"/>
</dbReference>
<accession>A0ABQ6C3B8</accession>
<evidence type="ECO:0000313" key="7">
    <source>
        <dbReference type="Proteomes" id="UP001156903"/>
    </source>
</evidence>
<dbReference type="PANTHER" id="PTHR43002">
    <property type="entry name" value="GLYCOGEN DEBRANCHING ENZYME"/>
    <property type="match status" value="1"/>
</dbReference>
<dbReference type="Gene3D" id="2.60.40.1180">
    <property type="entry name" value="Golgi alpha-mannosidase II"/>
    <property type="match status" value="1"/>
</dbReference>
<dbReference type="Proteomes" id="UP001156903">
    <property type="component" value="Unassembled WGS sequence"/>
</dbReference>
<dbReference type="InterPro" id="IPR004193">
    <property type="entry name" value="Glyco_hydro_13_N"/>
</dbReference>
<dbReference type="InterPro" id="IPR006047">
    <property type="entry name" value="GH13_cat_dom"/>
</dbReference>
<protein>
    <submittedName>
        <fullName evidence="6">Glycogen operon protein GlgX homolog</fullName>
    </submittedName>
</protein>
<dbReference type="NCBIfam" id="TIGR02100">
    <property type="entry name" value="glgX_debranch"/>
    <property type="match status" value="1"/>
</dbReference>
<dbReference type="EMBL" id="BSPB01000009">
    <property type="protein sequence ID" value="GLS14108.1"/>
    <property type="molecule type" value="Genomic_DNA"/>
</dbReference>
<gene>
    <name evidence="6" type="ORF">GCM10007935_15390</name>
</gene>
<evidence type="ECO:0000256" key="1">
    <source>
        <dbReference type="ARBA" id="ARBA00008061"/>
    </source>
</evidence>
<dbReference type="Gene3D" id="2.60.40.10">
    <property type="entry name" value="Immunoglobulins"/>
    <property type="match status" value="1"/>
</dbReference>
<evidence type="ECO:0000313" key="6">
    <source>
        <dbReference type="EMBL" id="GLS14108.1"/>
    </source>
</evidence>
<organism evidence="6 7">
    <name type="scientific">Hydrogenophaga electricum</name>
    <dbReference type="NCBI Taxonomy" id="1230953"/>
    <lineage>
        <taxon>Bacteria</taxon>
        <taxon>Pseudomonadati</taxon>
        <taxon>Pseudomonadota</taxon>
        <taxon>Betaproteobacteria</taxon>
        <taxon>Burkholderiales</taxon>
        <taxon>Comamonadaceae</taxon>
        <taxon>Hydrogenophaga</taxon>
    </lineage>
</organism>
<evidence type="ECO:0000256" key="4">
    <source>
        <dbReference type="SAM" id="MobiDB-lite"/>
    </source>
</evidence>
<dbReference type="InterPro" id="IPR013780">
    <property type="entry name" value="Glyco_hydro_b"/>
</dbReference>
<reference evidence="7" key="1">
    <citation type="journal article" date="2019" name="Int. J. Syst. Evol. Microbiol.">
        <title>The Global Catalogue of Microorganisms (GCM) 10K type strain sequencing project: providing services to taxonomists for standard genome sequencing and annotation.</title>
        <authorList>
            <consortium name="The Broad Institute Genomics Platform"/>
            <consortium name="The Broad Institute Genome Sequencing Center for Infectious Disease"/>
            <person name="Wu L."/>
            <person name="Ma J."/>
        </authorList>
    </citation>
    <scope>NUCLEOTIDE SEQUENCE [LARGE SCALE GENOMIC DNA]</scope>
    <source>
        <strain evidence="7">NBRC 109341</strain>
    </source>
</reference>
<feature type="domain" description="Glycosyl hydrolase family 13 catalytic" evidence="5">
    <location>
        <begin position="186"/>
        <end position="604"/>
    </location>
</feature>
<comment type="caution">
    <text evidence="6">The sequence shown here is derived from an EMBL/GenBank/DDBJ whole genome shotgun (WGS) entry which is preliminary data.</text>
</comment>